<feature type="transmembrane region" description="Helical" evidence="5">
    <location>
        <begin position="430"/>
        <end position="451"/>
    </location>
</feature>
<feature type="transmembrane region" description="Helical" evidence="5">
    <location>
        <begin position="119"/>
        <end position="141"/>
    </location>
</feature>
<evidence type="ECO:0000256" key="5">
    <source>
        <dbReference type="SAM" id="Phobius"/>
    </source>
</evidence>
<feature type="transmembrane region" description="Helical" evidence="5">
    <location>
        <begin position="401"/>
        <end position="424"/>
    </location>
</feature>
<feature type="transmembrane region" description="Helical" evidence="5">
    <location>
        <begin position="365"/>
        <end position="389"/>
    </location>
</feature>
<feature type="domain" description="Major facilitator superfamily (MFS) profile" evidence="6">
    <location>
        <begin position="25"/>
        <end position="455"/>
    </location>
</feature>
<dbReference type="InterPro" id="IPR020846">
    <property type="entry name" value="MFS_dom"/>
</dbReference>
<dbReference type="Proteomes" id="UP000837857">
    <property type="component" value="Chromosome 18"/>
</dbReference>
<keyword evidence="4 5" id="KW-0472">Membrane</keyword>
<evidence type="ECO:0000256" key="1">
    <source>
        <dbReference type="ARBA" id="ARBA00004141"/>
    </source>
</evidence>
<feature type="transmembrane region" description="Helical" evidence="5">
    <location>
        <begin position="301"/>
        <end position="321"/>
    </location>
</feature>
<proteinExistence type="predicted"/>
<dbReference type="Gene3D" id="1.20.1250.20">
    <property type="entry name" value="MFS general substrate transporter like domains"/>
    <property type="match status" value="1"/>
</dbReference>
<evidence type="ECO:0000256" key="2">
    <source>
        <dbReference type="ARBA" id="ARBA00022692"/>
    </source>
</evidence>
<keyword evidence="3 5" id="KW-1133">Transmembrane helix</keyword>
<dbReference type="InterPro" id="IPR036259">
    <property type="entry name" value="MFS_trans_sf"/>
</dbReference>
<keyword evidence="8" id="KW-1185">Reference proteome</keyword>
<dbReference type="EMBL" id="OW152830">
    <property type="protein sequence ID" value="CAH2048837.1"/>
    <property type="molecule type" value="Genomic_DNA"/>
</dbReference>
<gene>
    <name evidence="7" type="ORF">IPOD504_LOCUS6415</name>
</gene>
<comment type="subcellular location">
    <subcellularLocation>
        <location evidence="1">Membrane</location>
        <topology evidence="1">Multi-pass membrane protein</topology>
    </subcellularLocation>
</comment>
<dbReference type="InterPro" id="IPR005828">
    <property type="entry name" value="MFS_sugar_transport-like"/>
</dbReference>
<feature type="transmembrane region" description="Helical" evidence="5">
    <location>
        <begin position="333"/>
        <end position="353"/>
    </location>
</feature>
<dbReference type="PROSITE" id="PS50850">
    <property type="entry name" value="MFS"/>
    <property type="match status" value="1"/>
</dbReference>
<accession>A0ABN8I610</accession>
<feature type="transmembrane region" description="Helical" evidence="5">
    <location>
        <begin position="23"/>
        <end position="46"/>
    </location>
</feature>
<name>A0ABN8I610_9NEOP</name>
<reference evidence="7" key="1">
    <citation type="submission" date="2022-03" db="EMBL/GenBank/DDBJ databases">
        <authorList>
            <person name="Martin H S."/>
        </authorList>
    </citation>
    <scope>NUCLEOTIDE SEQUENCE</scope>
</reference>
<feature type="non-terminal residue" evidence="7">
    <location>
        <position position="1"/>
    </location>
</feature>
<evidence type="ECO:0000259" key="6">
    <source>
        <dbReference type="PROSITE" id="PS50850"/>
    </source>
</evidence>
<organism evidence="7 8">
    <name type="scientific">Iphiclides podalirius</name>
    <name type="common">scarce swallowtail</name>
    <dbReference type="NCBI Taxonomy" id="110791"/>
    <lineage>
        <taxon>Eukaryota</taxon>
        <taxon>Metazoa</taxon>
        <taxon>Ecdysozoa</taxon>
        <taxon>Arthropoda</taxon>
        <taxon>Hexapoda</taxon>
        <taxon>Insecta</taxon>
        <taxon>Pterygota</taxon>
        <taxon>Neoptera</taxon>
        <taxon>Endopterygota</taxon>
        <taxon>Lepidoptera</taxon>
        <taxon>Glossata</taxon>
        <taxon>Ditrysia</taxon>
        <taxon>Papilionoidea</taxon>
        <taxon>Papilionidae</taxon>
        <taxon>Papilioninae</taxon>
        <taxon>Iphiclides</taxon>
    </lineage>
</organism>
<dbReference type="Pfam" id="PF00083">
    <property type="entry name" value="Sugar_tr"/>
    <property type="match status" value="1"/>
</dbReference>
<feature type="transmembrane region" description="Helical" evidence="5">
    <location>
        <begin position="90"/>
        <end position="113"/>
    </location>
</feature>
<sequence length="489" mass="56273">MKDSGNFEISKKWYASKSVWKQVFISSAVWNFYFMTGMCVGAPTVFVPQIRREANSTDAVDEETASWLYSIFGVSSMPWILLLPSASRYIGLRIPFITSCFVMLLVFLILYFSTSINQLIFAEIMEGYVHACNIIISIAVISEYTSPKYRGMFLTIKSASFFWGIWLSNIIGTFFHWKYIAVFGMLCCCQTFTSILWPESPHWLASKGRFRDCKASYRWLHDRTEESERELRQLIESHTDYSKSRANGQGSYNFAQYTKREFYKPLFLMMTSVTQYHFSGKFVCSVYILDILRKITQSESTAYTGMLILDGVTLLGMYAGCVLTRFLSRRTMYLTSSMFGVLFLFLISTYLYLVRFTLIDENKYLSILLLTCFSISVGCGPMIMTTTIYGEIIPSKYKVTLHLAIGLLFHMYSTGLLKIAPWVFRSLGLHGIFLFYAIVTGMCTFLLYVYLPETKDKTLQEIEENFVGKDRLETAPSCEETDLFVAKRS</sequence>
<feature type="transmembrane region" description="Helical" evidence="5">
    <location>
        <begin position="66"/>
        <end position="83"/>
    </location>
</feature>
<keyword evidence="2 5" id="KW-0812">Transmembrane</keyword>
<dbReference type="PANTHER" id="PTHR48021">
    <property type="match status" value="1"/>
</dbReference>
<dbReference type="InterPro" id="IPR050549">
    <property type="entry name" value="MFS_Trehalose_Transporter"/>
</dbReference>
<protein>
    <recommendedName>
        <fullName evidence="6">Major facilitator superfamily (MFS) profile domain-containing protein</fullName>
    </recommendedName>
</protein>
<evidence type="ECO:0000256" key="4">
    <source>
        <dbReference type="ARBA" id="ARBA00023136"/>
    </source>
</evidence>
<dbReference type="PANTHER" id="PTHR48021:SF68">
    <property type="entry name" value="MAJOR FACILITATOR SUPERFAMILY (MFS) PROFILE DOMAIN-CONTAINING PROTEIN"/>
    <property type="match status" value="1"/>
</dbReference>
<evidence type="ECO:0000256" key="3">
    <source>
        <dbReference type="ARBA" id="ARBA00022989"/>
    </source>
</evidence>
<evidence type="ECO:0000313" key="8">
    <source>
        <dbReference type="Proteomes" id="UP000837857"/>
    </source>
</evidence>
<evidence type="ECO:0000313" key="7">
    <source>
        <dbReference type="EMBL" id="CAH2048837.1"/>
    </source>
</evidence>
<dbReference type="SUPFAM" id="SSF103473">
    <property type="entry name" value="MFS general substrate transporter"/>
    <property type="match status" value="1"/>
</dbReference>